<evidence type="ECO:0000256" key="4">
    <source>
        <dbReference type="RuleBase" id="RU362029"/>
    </source>
</evidence>
<reference evidence="7 8" key="1">
    <citation type="submission" date="2021-03" db="EMBL/GenBank/DDBJ databases">
        <title>Pseudidiomarina terrestris, a new bacterium isolated from saline soil.</title>
        <authorList>
            <person name="Galisteo C."/>
            <person name="De La Haba R."/>
            <person name="Sanchez-Porro C."/>
            <person name="Ventosa A."/>
        </authorList>
    </citation>
    <scope>NUCLEOTIDE SEQUENCE [LARGE SCALE GENOMIC DNA]</scope>
    <source>
        <strain evidence="5 8">1APP75-32.1</strain>
        <strain evidence="7">1APR75-15</strain>
        <strain evidence="6">1ASR75-15</strain>
    </source>
</reference>
<dbReference type="SUPFAM" id="SSF52833">
    <property type="entry name" value="Thioredoxin-like"/>
    <property type="match status" value="1"/>
</dbReference>
<evidence type="ECO:0000313" key="8">
    <source>
        <dbReference type="Proteomes" id="UP001169492"/>
    </source>
</evidence>
<dbReference type="NCBIfam" id="TIGR00014">
    <property type="entry name" value="arsC"/>
    <property type="match status" value="1"/>
</dbReference>
<keyword evidence="7" id="KW-1185">Reference proteome</keyword>
<name>A0AAW7QZX0_9GAMM</name>
<evidence type="ECO:0000256" key="3">
    <source>
        <dbReference type="PROSITE-ProRule" id="PRU01282"/>
    </source>
</evidence>
<evidence type="ECO:0000313" key="7">
    <source>
        <dbReference type="Proteomes" id="UP001169491"/>
    </source>
</evidence>
<dbReference type="EC" id="1.20.4.1" evidence="4"/>
<dbReference type="EMBL" id="JAGGJB010000002">
    <property type="protein sequence ID" value="MDN7124096.1"/>
    <property type="molecule type" value="Genomic_DNA"/>
</dbReference>
<proteinExistence type="inferred from homology"/>
<organism evidence="5 8">
    <name type="scientific">Pseudidiomarina terrestris</name>
    <dbReference type="NCBI Taxonomy" id="2820060"/>
    <lineage>
        <taxon>Bacteria</taxon>
        <taxon>Pseudomonadati</taxon>
        <taxon>Pseudomonadota</taxon>
        <taxon>Gammaproteobacteria</taxon>
        <taxon>Alteromonadales</taxon>
        <taxon>Idiomarinaceae</taxon>
        <taxon>Pseudidiomarina</taxon>
    </lineage>
</organism>
<dbReference type="PANTHER" id="PTHR30041:SF4">
    <property type="entry name" value="ARSENATE REDUCTASE"/>
    <property type="match status" value="1"/>
</dbReference>
<comment type="caution">
    <text evidence="5">The sequence shown here is derived from an EMBL/GenBank/DDBJ whole genome shotgun (WGS) entry which is preliminary data.</text>
</comment>
<dbReference type="EMBL" id="JAGGJC010000001">
    <property type="protein sequence ID" value="MDN7128353.1"/>
    <property type="molecule type" value="Genomic_DNA"/>
</dbReference>
<evidence type="ECO:0000256" key="1">
    <source>
        <dbReference type="ARBA" id="ARBA00007198"/>
    </source>
</evidence>
<keyword evidence="2 4" id="KW-0560">Oxidoreductase</keyword>
<dbReference type="RefSeq" id="WP_301720585.1">
    <property type="nucleotide sequence ID" value="NZ_JAGGJB010000002.1"/>
</dbReference>
<dbReference type="AlphaFoldDB" id="A0AAW7QZX0"/>
<sequence length="116" mass="13240">MSEVSIYHNPRCSKSRQTLALLEDKGIKPQVIEYLKEPLTAEDIQGLLRKLGFVSARELMRSKEEAYKELNLKDEEDESKLIEAMLSHPKLIERPIVVKGSKARLGRPPEAVEEIL</sequence>
<dbReference type="Proteomes" id="UP001169491">
    <property type="component" value="Unassembled WGS sequence"/>
</dbReference>
<dbReference type="GO" id="GO:0008794">
    <property type="term" value="F:arsenate reductase (glutaredoxin) activity"/>
    <property type="evidence" value="ECO:0007669"/>
    <property type="project" value="UniProtKB-UniRule"/>
</dbReference>
<dbReference type="InterPro" id="IPR036249">
    <property type="entry name" value="Thioredoxin-like_sf"/>
</dbReference>
<dbReference type="InterPro" id="IPR006659">
    <property type="entry name" value="Arsenate_reductase"/>
</dbReference>
<dbReference type="PANTHER" id="PTHR30041">
    <property type="entry name" value="ARSENATE REDUCTASE"/>
    <property type="match status" value="1"/>
</dbReference>
<dbReference type="Pfam" id="PF03960">
    <property type="entry name" value="ArsC"/>
    <property type="match status" value="1"/>
</dbReference>
<evidence type="ECO:0000313" key="6">
    <source>
        <dbReference type="EMBL" id="MDN7128353.1"/>
    </source>
</evidence>
<comment type="catalytic activity">
    <reaction evidence="4">
        <text>[glutaredoxin]-dithiol + arsenate + glutathione + H(+) = glutathionyl-S-S-[glutaredoxin] + arsenite + H2O</text>
        <dbReference type="Rhea" id="RHEA:22016"/>
        <dbReference type="Rhea" id="RHEA-COMP:10729"/>
        <dbReference type="Rhea" id="RHEA-COMP:17668"/>
        <dbReference type="ChEBI" id="CHEBI:15377"/>
        <dbReference type="ChEBI" id="CHEBI:15378"/>
        <dbReference type="ChEBI" id="CHEBI:29242"/>
        <dbReference type="ChEBI" id="CHEBI:29950"/>
        <dbReference type="ChEBI" id="CHEBI:48597"/>
        <dbReference type="ChEBI" id="CHEBI:57925"/>
        <dbReference type="ChEBI" id="CHEBI:146199"/>
        <dbReference type="EC" id="1.20.4.1"/>
    </reaction>
</comment>
<gene>
    <name evidence="5" type="primary">arsC</name>
    <name evidence="5" type="ORF">J6I90_04325</name>
    <name evidence="6" type="ORF">J6I92_00490</name>
</gene>
<accession>A0AAW7QZX0</accession>
<comment type="similarity">
    <text evidence="1 3 4">Belongs to the ArsC family.</text>
</comment>
<evidence type="ECO:0000256" key="2">
    <source>
        <dbReference type="ARBA" id="ARBA00023002"/>
    </source>
</evidence>
<dbReference type="PROSITE" id="PS51353">
    <property type="entry name" value="ARSC"/>
    <property type="match status" value="1"/>
</dbReference>
<evidence type="ECO:0000313" key="5">
    <source>
        <dbReference type="EMBL" id="MDN7124096.1"/>
    </source>
</evidence>
<dbReference type="Gene3D" id="3.40.30.10">
    <property type="entry name" value="Glutaredoxin"/>
    <property type="match status" value="1"/>
</dbReference>
<dbReference type="CDD" id="cd03034">
    <property type="entry name" value="ArsC_ArsC"/>
    <property type="match status" value="1"/>
</dbReference>
<dbReference type="Proteomes" id="UP001169492">
    <property type="component" value="Unassembled WGS sequence"/>
</dbReference>
<dbReference type="InterPro" id="IPR006660">
    <property type="entry name" value="Arsenate_reductase-like"/>
</dbReference>
<protein>
    <recommendedName>
        <fullName evidence="4">Arsenate reductase</fullName>
        <ecNumber evidence="4">1.20.4.1</ecNumber>
    </recommendedName>
</protein>